<name>A0A4Q1BK80_TREME</name>
<dbReference type="VEuPathDB" id="FungiDB:TREMEDRAFT_60671"/>
<organism evidence="2 3">
    <name type="scientific">Tremella mesenterica</name>
    <name type="common">Jelly fungus</name>
    <dbReference type="NCBI Taxonomy" id="5217"/>
    <lineage>
        <taxon>Eukaryota</taxon>
        <taxon>Fungi</taxon>
        <taxon>Dikarya</taxon>
        <taxon>Basidiomycota</taxon>
        <taxon>Agaricomycotina</taxon>
        <taxon>Tremellomycetes</taxon>
        <taxon>Tremellales</taxon>
        <taxon>Tremellaceae</taxon>
        <taxon>Tremella</taxon>
    </lineage>
</organism>
<dbReference type="InParanoid" id="A0A4Q1BK80"/>
<reference evidence="2 3" key="1">
    <citation type="submission" date="2016-06" db="EMBL/GenBank/DDBJ databases">
        <title>Evolution of pathogenesis and genome organization in the Tremellales.</title>
        <authorList>
            <person name="Cuomo C."/>
            <person name="Litvintseva A."/>
            <person name="Heitman J."/>
            <person name="Chen Y."/>
            <person name="Sun S."/>
            <person name="Springer D."/>
            <person name="Dromer F."/>
            <person name="Young S."/>
            <person name="Zeng Q."/>
            <person name="Chapman S."/>
            <person name="Gujja S."/>
            <person name="Saif S."/>
            <person name="Birren B."/>
        </authorList>
    </citation>
    <scope>NUCLEOTIDE SEQUENCE [LARGE SCALE GENOMIC DNA]</scope>
    <source>
        <strain evidence="2 3">ATCC 28783</strain>
    </source>
</reference>
<evidence type="ECO:0000313" key="3">
    <source>
        <dbReference type="Proteomes" id="UP000289152"/>
    </source>
</evidence>
<feature type="compositionally biased region" description="Acidic residues" evidence="1">
    <location>
        <begin position="56"/>
        <end position="67"/>
    </location>
</feature>
<evidence type="ECO:0000256" key="1">
    <source>
        <dbReference type="SAM" id="MobiDB-lite"/>
    </source>
</evidence>
<sequence>MSSITGKKQWPSDVFRPPFWSPADKNIEGTTGDIVNVPSEGVRSMASDSSSRPQEPEEEDPGSDYDSDGDHFILYDQDTTGDKEFPPGVTDVKAFRPLSVFTYRKHIRAAYQSIGDGWNKNSLETLAIAPALLWAEPLVIPFEPTSTDVKTSKEPLVMAASQMPKPADREPTEKQKLLDMIFERARGLSTEIPATVSAWENYLIKAVRLIRRESRQPPFKYSDWRVIIDGLPNTMDVSNVQNFRRPYWAPISSLNKIDVQLSGPEKDMLDTKGIRMNVEMSGQTLTEQVEAEIRRRASFGHSSHGWIRRQLGWIYPGPRNYWDSCRVSAAMHEVLSDPEYGQIPYSFQITVKPLDSSLKHDGSWNPTPDNETTNGPVAWHTPRPEATNSGVHGHSDLTEDNLKTAGENTEFQGRVYQITIQGTKVKVPECPKVEVVQEYLCTPDQSQNEGTKVYLSRWPEPQEATPVEVEGGERKQTKSEAETMLEKDEELRAEGVTRGEDGITK</sequence>
<dbReference type="Proteomes" id="UP000289152">
    <property type="component" value="Unassembled WGS sequence"/>
</dbReference>
<evidence type="ECO:0000313" key="2">
    <source>
        <dbReference type="EMBL" id="RXK38040.1"/>
    </source>
</evidence>
<comment type="caution">
    <text evidence="2">The sequence shown here is derived from an EMBL/GenBank/DDBJ whole genome shotgun (WGS) entry which is preliminary data.</text>
</comment>
<keyword evidence="3" id="KW-1185">Reference proteome</keyword>
<proteinExistence type="predicted"/>
<gene>
    <name evidence="2" type="ORF">M231_04709</name>
</gene>
<dbReference type="AlphaFoldDB" id="A0A4Q1BK80"/>
<protein>
    <submittedName>
        <fullName evidence="2">Uncharacterized protein</fullName>
    </submittedName>
</protein>
<dbReference type="EMBL" id="SDIL01000055">
    <property type="protein sequence ID" value="RXK38040.1"/>
    <property type="molecule type" value="Genomic_DNA"/>
</dbReference>
<feature type="compositionally biased region" description="Basic and acidic residues" evidence="1">
    <location>
        <begin position="471"/>
        <end position="505"/>
    </location>
</feature>
<feature type="region of interest" description="Disordered" evidence="1">
    <location>
        <begin position="457"/>
        <end position="505"/>
    </location>
</feature>
<feature type="region of interest" description="Disordered" evidence="1">
    <location>
        <begin position="1"/>
        <end position="73"/>
    </location>
</feature>
<accession>A0A4Q1BK80</accession>